<comment type="catalytic activity">
    <reaction evidence="6 8">
        <text>alpha-D-glucosamine 1-phosphate = D-glucosamine 6-phosphate</text>
        <dbReference type="Rhea" id="RHEA:23424"/>
        <dbReference type="ChEBI" id="CHEBI:58516"/>
        <dbReference type="ChEBI" id="CHEBI:58725"/>
        <dbReference type="EC" id="5.4.2.10"/>
    </reaction>
</comment>
<evidence type="ECO:0000256" key="7">
    <source>
        <dbReference type="RuleBase" id="RU004326"/>
    </source>
</evidence>
<feature type="binding site" evidence="6">
    <location>
        <position position="247"/>
    </location>
    <ligand>
        <name>Mg(2+)</name>
        <dbReference type="ChEBI" id="CHEBI:18420"/>
    </ligand>
</feature>
<dbReference type="Pfam" id="PF02878">
    <property type="entry name" value="PGM_PMM_I"/>
    <property type="match status" value="1"/>
</dbReference>
<dbReference type="InterPro" id="IPR005841">
    <property type="entry name" value="Alpha-D-phosphohexomutase_SF"/>
</dbReference>
<evidence type="ECO:0000259" key="9">
    <source>
        <dbReference type="Pfam" id="PF00408"/>
    </source>
</evidence>
<feature type="binding site" description="via phosphate group" evidence="6">
    <location>
        <position position="108"/>
    </location>
    <ligand>
        <name>Mg(2+)</name>
        <dbReference type="ChEBI" id="CHEBI:18420"/>
    </ligand>
</feature>
<dbReference type="GO" id="GO:0008966">
    <property type="term" value="F:phosphoglucosamine mutase activity"/>
    <property type="evidence" value="ECO:0007669"/>
    <property type="project" value="UniProtKB-EC"/>
</dbReference>
<dbReference type="InterPro" id="IPR016066">
    <property type="entry name" value="A-D-PHexomutase_CS"/>
</dbReference>
<comment type="PTM">
    <text evidence="6">Activated by phosphorylation.</text>
</comment>
<dbReference type="InterPro" id="IPR005845">
    <property type="entry name" value="A-D-PHexomutase_a/b/a-II"/>
</dbReference>
<keyword evidence="14" id="KW-1185">Reference proteome</keyword>
<feature type="binding site" evidence="6">
    <location>
        <position position="249"/>
    </location>
    <ligand>
        <name>Mg(2+)</name>
        <dbReference type="ChEBI" id="CHEBI:18420"/>
    </ligand>
</feature>
<evidence type="ECO:0000256" key="5">
    <source>
        <dbReference type="ARBA" id="ARBA00023235"/>
    </source>
</evidence>
<dbReference type="EC" id="5.4.2.10" evidence="6 8"/>
<dbReference type="InterPro" id="IPR005846">
    <property type="entry name" value="A-D-PHexomutase_a/b/a-III"/>
</dbReference>
<comment type="cofactor">
    <cofactor evidence="6">
        <name>Mg(2+)</name>
        <dbReference type="ChEBI" id="CHEBI:18420"/>
    </cofactor>
    <text evidence="6">Binds 1 Mg(2+) ion per subunit.</text>
</comment>
<comment type="function">
    <text evidence="6 8">Catalyzes the conversion of glucosamine-6-phosphate to glucosamine-1-phosphate.</text>
</comment>
<gene>
    <name evidence="6 13" type="primary">glmM</name>
    <name evidence="13" type="ORF">R8Z58_14175</name>
</gene>
<feature type="domain" description="Alpha-D-phosphohexomutase alpha/beta/alpha" evidence="11">
    <location>
        <begin position="170"/>
        <end position="258"/>
    </location>
</feature>
<keyword evidence="4 6" id="KW-0460">Magnesium</keyword>
<proteinExistence type="inferred from homology"/>
<keyword evidence="3 6" id="KW-0479">Metal-binding</keyword>
<evidence type="ECO:0000256" key="2">
    <source>
        <dbReference type="ARBA" id="ARBA00022553"/>
    </source>
</evidence>
<protein>
    <recommendedName>
        <fullName evidence="6 8">Phosphoglucosamine mutase</fullName>
        <ecNumber evidence="6 8">5.4.2.10</ecNumber>
    </recommendedName>
</protein>
<evidence type="ECO:0000256" key="8">
    <source>
        <dbReference type="RuleBase" id="RU004327"/>
    </source>
</evidence>
<dbReference type="PRINTS" id="PR00509">
    <property type="entry name" value="PGMPMM"/>
</dbReference>
<feature type="binding site" evidence="6">
    <location>
        <position position="245"/>
    </location>
    <ligand>
        <name>Mg(2+)</name>
        <dbReference type="ChEBI" id="CHEBI:18420"/>
    </ligand>
</feature>
<dbReference type="Gene3D" id="3.30.310.50">
    <property type="entry name" value="Alpha-D-phosphohexomutase, C-terminal domain"/>
    <property type="match status" value="1"/>
</dbReference>
<dbReference type="InterPro" id="IPR006352">
    <property type="entry name" value="GlmM_bact"/>
</dbReference>
<dbReference type="Gene3D" id="3.40.120.10">
    <property type="entry name" value="Alpha-D-Glucose-1,6-Bisphosphate, subunit A, domain 3"/>
    <property type="match status" value="3"/>
</dbReference>
<dbReference type="InterPro" id="IPR016055">
    <property type="entry name" value="A-D-PHexomutase_a/b/a-I/II/III"/>
</dbReference>
<dbReference type="RefSeq" id="WP_318354420.1">
    <property type="nucleotide sequence ID" value="NZ_JAWQEV010000004.1"/>
</dbReference>
<dbReference type="CDD" id="cd05802">
    <property type="entry name" value="GlmM"/>
    <property type="match status" value="1"/>
</dbReference>
<comment type="caution">
    <text evidence="13">The sequence shown here is derived from an EMBL/GenBank/DDBJ whole genome shotgun (WGS) entry which is preliminary data.</text>
</comment>
<dbReference type="PANTHER" id="PTHR42946">
    <property type="entry name" value="PHOSPHOHEXOSE MUTASE"/>
    <property type="match status" value="1"/>
</dbReference>
<reference evidence="13 14" key="1">
    <citation type="submission" date="2023-11" db="EMBL/GenBank/DDBJ databases">
        <title>Draft genome sequence of Microbacterium arthrosphaerae JCM 30492.</title>
        <authorList>
            <person name="Zhang G."/>
            <person name="Ding Y."/>
        </authorList>
    </citation>
    <scope>NUCLEOTIDE SEQUENCE [LARGE SCALE GENOMIC DNA]</scope>
    <source>
        <strain evidence="13 14">JCM 30492</strain>
    </source>
</reference>
<sequence length="452" mass="46989">MPIFGTDGVRGLANGPLTADLALSLAQATAVVLGQGRSAEARRAAGKRITAVVARDPRVSGEFLSAAVEAGLASSGVDVYDAGVLPTPAAAFLIADMDADFGVMVSASHNPAPDNGIKIFARGGVKLPDIVEARIEQAMAGDKLLPTGADVGRIRRFSDAEDRYALHLLGSLPHRLEGLHVVLDCAHGAASGVSPQTFTDAGARVTVIGADPDGLNINDGVGSTHLDVLAQAVVEHRADVGIAHDGDADRCLAVDANGNVVDGDQIMAILAVSMKNRGHLKDDTLVATVMSNLGLHRAMSAHGIHVETTAVGDRYVLERMNEGGFSLGGEQSGHVIMSEYATTGDGLLTGLHLVAEMARTGKTLEELASIMTVYPQVLVNVKGVDRSRAATDEGVQDAVARASAQLGLSGRVLLRPSGTEQLVRVMVEAASEDEARRHADTLADVVRERLAL</sequence>
<feature type="modified residue" description="Phosphoserine" evidence="6">
    <location>
        <position position="108"/>
    </location>
</feature>
<dbReference type="InterPro" id="IPR005843">
    <property type="entry name" value="A-D-PHexomutase_C"/>
</dbReference>
<dbReference type="PANTHER" id="PTHR42946:SF1">
    <property type="entry name" value="PHOSPHOGLUCOMUTASE (ALPHA-D-GLUCOSE-1,6-BISPHOSPHATE-DEPENDENT)"/>
    <property type="match status" value="1"/>
</dbReference>
<evidence type="ECO:0000313" key="13">
    <source>
        <dbReference type="EMBL" id="MDW4573925.1"/>
    </source>
</evidence>
<dbReference type="InterPro" id="IPR036900">
    <property type="entry name" value="A-D-PHexomutase_C_sf"/>
</dbReference>
<keyword evidence="5 6" id="KW-0413">Isomerase</keyword>
<dbReference type="SUPFAM" id="SSF55957">
    <property type="entry name" value="Phosphoglucomutase, C-terminal domain"/>
    <property type="match status" value="1"/>
</dbReference>
<evidence type="ECO:0000256" key="6">
    <source>
        <dbReference type="HAMAP-Rule" id="MF_01554"/>
    </source>
</evidence>
<dbReference type="InterPro" id="IPR005844">
    <property type="entry name" value="A-D-PHexomutase_a/b/a-I"/>
</dbReference>
<evidence type="ECO:0000313" key="14">
    <source>
        <dbReference type="Proteomes" id="UP001283109"/>
    </source>
</evidence>
<dbReference type="PROSITE" id="PS00710">
    <property type="entry name" value="PGM_PMM"/>
    <property type="match status" value="1"/>
</dbReference>
<dbReference type="EMBL" id="JAWQEV010000004">
    <property type="protein sequence ID" value="MDW4573925.1"/>
    <property type="molecule type" value="Genomic_DNA"/>
</dbReference>
<evidence type="ECO:0000256" key="4">
    <source>
        <dbReference type="ARBA" id="ARBA00022842"/>
    </source>
</evidence>
<comment type="similarity">
    <text evidence="1 6 7">Belongs to the phosphohexose mutase family.</text>
</comment>
<keyword evidence="2 6" id="KW-0597">Phosphoprotein</keyword>
<name>A0ABU4H3K9_9MICO</name>
<feature type="domain" description="Alpha-D-phosphohexomutase C-terminal" evidence="9">
    <location>
        <begin position="378"/>
        <end position="444"/>
    </location>
</feature>
<accession>A0ABU4H3K9</accession>
<dbReference type="SUPFAM" id="SSF53738">
    <property type="entry name" value="Phosphoglucomutase, first 3 domains"/>
    <property type="match status" value="3"/>
</dbReference>
<dbReference type="HAMAP" id="MF_01554_B">
    <property type="entry name" value="GlmM_B"/>
    <property type="match status" value="1"/>
</dbReference>
<evidence type="ECO:0000259" key="11">
    <source>
        <dbReference type="Pfam" id="PF02879"/>
    </source>
</evidence>
<evidence type="ECO:0000259" key="10">
    <source>
        <dbReference type="Pfam" id="PF02878"/>
    </source>
</evidence>
<feature type="domain" description="Alpha-D-phosphohexomutase alpha/beta/alpha" evidence="12">
    <location>
        <begin position="262"/>
        <end position="373"/>
    </location>
</feature>
<evidence type="ECO:0000259" key="12">
    <source>
        <dbReference type="Pfam" id="PF02880"/>
    </source>
</evidence>
<feature type="domain" description="Alpha-D-phosphohexomutase alpha/beta/alpha" evidence="10">
    <location>
        <begin position="3"/>
        <end position="141"/>
    </location>
</feature>
<dbReference type="Pfam" id="PF02880">
    <property type="entry name" value="PGM_PMM_III"/>
    <property type="match status" value="1"/>
</dbReference>
<dbReference type="InterPro" id="IPR050060">
    <property type="entry name" value="Phosphoglucosamine_mutase"/>
</dbReference>
<organism evidence="13 14">
    <name type="scientific">Microbacterium arthrosphaerae</name>
    <dbReference type="NCBI Taxonomy" id="792652"/>
    <lineage>
        <taxon>Bacteria</taxon>
        <taxon>Bacillati</taxon>
        <taxon>Actinomycetota</taxon>
        <taxon>Actinomycetes</taxon>
        <taxon>Micrococcales</taxon>
        <taxon>Microbacteriaceae</taxon>
        <taxon>Microbacterium</taxon>
    </lineage>
</organism>
<dbReference type="Pfam" id="PF00408">
    <property type="entry name" value="PGM_PMM_IV"/>
    <property type="match status" value="1"/>
</dbReference>
<dbReference type="Proteomes" id="UP001283109">
    <property type="component" value="Unassembled WGS sequence"/>
</dbReference>
<evidence type="ECO:0000256" key="1">
    <source>
        <dbReference type="ARBA" id="ARBA00010231"/>
    </source>
</evidence>
<evidence type="ECO:0000256" key="3">
    <source>
        <dbReference type="ARBA" id="ARBA00022723"/>
    </source>
</evidence>
<dbReference type="Pfam" id="PF02879">
    <property type="entry name" value="PGM_PMM_II"/>
    <property type="match status" value="1"/>
</dbReference>
<feature type="active site" description="Phosphoserine intermediate" evidence="6">
    <location>
        <position position="108"/>
    </location>
</feature>
<dbReference type="NCBIfam" id="TIGR01455">
    <property type="entry name" value="glmM"/>
    <property type="match status" value="1"/>
</dbReference>